<keyword evidence="2" id="KW-1185">Reference proteome</keyword>
<dbReference type="EMBL" id="CAJNOC010006447">
    <property type="protein sequence ID" value="CAF1078189.1"/>
    <property type="molecule type" value="Genomic_DNA"/>
</dbReference>
<gene>
    <name evidence="1" type="ORF">OXX778_LOCUS20064</name>
</gene>
<accession>A0A814MGR1</accession>
<dbReference type="Proteomes" id="UP000663879">
    <property type="component" value="Unassembled WGS sequence"/>
</dbReference>
<dbReference type="Gene3D" id="3.90.1720.10">
    <property type="entry name" value="endopeptidase domain like (from Nostoc punctiforme)"/>
    <property type="match status" value="1"/>
</dbReference>
<reference evidence="1" key="1">
    <citation type="submission" date="2021-02" db="EMBL/GenBank/DDBJ databases">
        <authorList>
            <person name="Nowell W R."/>
        </authorList>
    </citation>
    <scope>NUCLEOTIDE SEQUENCE</scope>
    <source>
        <strain evidence="1">Ploen Becks lab</strain>
    </source>
</reference>
<dbReference type="OrthoDB" id="10395788at2759"/>
<proteinExistence type="predicted"/>
<evidence type="ECO:0000313" key="2">
    <source>
        <dbReference type="Proteomes" id="UP000663879"/>
    </source>
</evidence>
<protein>
    <submittedName>
        <fullName evidence="1">Uncharacterized protein</fullName>
    </submittedName>
</protein>
<sequence>MYQTYQQYVKPQQVGMNSYSSYTNFRTYYPQVHNQIMYNTLPRKASSNKQRLIYAVESVFEPKHVYKSDSAYEAEIVDSDDIDEIDTSEEELDKTLEEEENTLKQDALDPEFDMTLENLIYEIDNKKLSHKTLRRIERNQSCLSILIEGDLIEYVKDESDMESQNSTAKWAIYMGNSKIMRFDVKMGVILYESYWKIAKNNYIFINRDLDKRLMTLPIYETLKKARKAYENQKKYIKLFSSDKNFCTWCRFNINKSDIDFSTDVKNGIKMTSTEAKEFLLNKFLNSLDLAQD</sequence>
<organism evidence="1 2">
    <name type="scientific">Brachionus calyciflorus</name>
    <dbReference type="NCBI Taxonomy" id="104777"/>
    <lineage>
        <taxon>Eukaryota</taxon>
        <taxon>Metazoa</taxon>
        <taxon>Spiralia</taxon>
        <taxon>Gnathifera</taxon>
        <taxon>Rotifera</taxon>
        <taxon>Eurotatoria</taxon>
        <taxon>Monogononta</taxon>
        <taxon>Pseudotrocha</taxon>
        <taxon>Ploima</taxon>
        <taxon>Brachionidae</taxon>
        <taxon>Brachionus</taxon>
    </lineage>
</organism>
<comment type="caution">
    <text evidence="1">The sequence shown here is derived from an EMBL/GenBank/DDBJ whole genome shotgun (WGS) entry which is preliminary data.</text>
</comment>
<name>A0A814MGR1_9BILA</name>
<dbReference type="AlphaFoldDB" id="A0A814MGR1"/>
<evidence type="ECO:0000313" key="1">
    <source>
        <dbReference type="EMBL" id="CAF1078189.1"/>
    </source>
</evidence>